<evidence type="ECO:0000313" key="3">
    <source>
        <dbReference type="EMBL" id="MEJ8814273.1"/>
    </source>
</evidence>
<dbReference type="SUPFAM" id="SSF52540">
    <property type="entry name" value="P-loop containing nucleoside triphosphate hydrolases"/>
    <property type="match status" value="1"/>
</dbReference>
<feature type="region of interest" description="Disordered" evidence="1">
    <location>
        <begin position="56"/>
        <end position="83"/>
    </location>
</feature>
<dbReference type="InterPro" id="IPR003959">
    <property type="entry name" value="ATPase_AAA_core"/>
</dbReference>
<evidence type="ECO:0000313" key="4">
    <source>
        <dbReference type="Proteomes" id="UP001365846"/>
    </source>
</evidence>
<gene>
    <name evidence="3" type="ORF">WKW77_24525</name>
</gene>
<dbReference type="PANTHER" id="PTHR43718">
    <property type="entry name" value="LON PROTEASE"/>
    <property type="match status" value="1"/>
</dbReference>
<keyword evidence="4" id="KW-1185">Reference proteome</keyword>
<dbReference type="Proteomes" id="UP001365846">
    <property type="component" value="Unassembled WGS sequence"/>
</dbReference>
<evidence type="ECO:0000256" key="1">
    <source>
        <dbReference type="SAM" id="MobiDB-lite"/>
    </source>
</evidence>
<dbReference type="InterPro" id="IPR027065">
    <property type="entry name" value="Lon_Prtase"/>
</dbReference>
<dbReference type="InterPro" id="IPR027417">
    <property type="entry name" value="P-loop_NTPase"/>
</dbReference>
<dbReference type="RefSeq" id="WP_340359505.1">
    <property type="nucleotide sequence ID" value="NZ_JBBKZU010000012.1"/>
</dbReference>
<feature type="compositionally biased region" description="Low complexity" evidence="1">
    <location>
        <begin position="68"/>
        <end position="82"/>
    </location>
</feature>
<comment type="caution">
    <text evidence="3">The sequence shown here is derived from an EMBL/GenBank/DDBJ whole genome shotgun (WGS) entry which is preliminary data.</text>
</comment>
<protein>
    <submittedName>
        <fullName evidence="3">AAA family ATPase</fullName>
    </submittedName>
</protein>
<proteinExistence type="predicted"/>
<dbReference type="Gene3D" id="3.40.50.300">
    <property type="entry name" value="P-loop containing nucleotide triphosphate hydrolases"/>
    <property type="match status" value="1"/>
</dbReference>
<feature type="domain" description="ATPase AAA-type core" evidence="2">
    <location>
        <begin position="199"/>
        <end position="334"/>
    </location>
</feature>
<name>A0ABU8VKZ5_9BURK</name>
<organism evidence="3 4">
    <name type="scientific">Variovorax ureilyticus</name>
    <dbReference type="NCBI Taxonomy" id="1836198"/>
    <lineage>
        <taxon>Bacteria</taxon>
        <taxon>Pseudomonadati</taxon>
        <taxon>Pseudomonadota</taxon>
        <taxon>Betaproteobacteria</taxon>
        <taxon>Burkholderiales</taxon>
        <taxon>Comamonadaceae</taxon>
        <taxon>Variovorax</taxon>
    </lineage>
</organism>
<sequence>MSGSRSSAGDEAPEGYSWHRVEPLPGTYRYIELLLPSEVKEARLVAEVLESERLAASSVRVRTEEPKAAPSPTSAAQTPSPQNAEKFIKIFEKGVARRNRARRHQVLEAREILRVLDRIGTVRNKDDRKREFELMDRVTALGALRGIANPAFRPARWERSVSHLRASHPHFRAVTDFVCEHVVLSASSKEPLYVPPIHIWGPPGIGKSHYANDLALALEAPLRRQSMENAQTTSLLLGTERHWSNAAPGAVFEQIVLGQYANPVFLIDEIDKAPIHASYDPLAPLHSLLEPLTASTVRDAGLDITFDARLVIYIAASNNPHKVPESLRSRFTEFEILRPRGEHALQIAQVVMRNTVERLSVPNFAVPEPRLAFKLAHLDPRAIRKAVQSAVARAVLNERRHLRISDFSAEELDEEGSPPVLH</sequence>
<accession>A0ABU8VKZ5</accession>
<dbReference type="EMBL" id="JBBKZU010000012">
    <property type="protein sequence ID" value="MEJ8814273.1"/>
    <property type="molecule type" value="Genomic_DNA"/>
</dbReference>
<evidence type="ECO:0000259" key="2">
    <source>
        <dbReference type="Pfam" id="PF00004"/>
    </source>
</evidence>
<dbReference type="Pfam" id="PF00004">
    <property type="entry name" value="AAA"/>
    <property type="match status" value="1"/>
</dbReference>
<reference evidence="3 4" key="1">
    <citation type="submission" date="2024-03" db="EMBL/GenBank/DDBJ databases">
        <title>Novel species of the genus Variovorax.</title>
        <authorList>
            <person name="Liu Q."/>
            <person name="Xin Y.-H."/>
        </authorList>
    </citation>
    <scope>NUCLEOTIDE SEQUENCE [LARGE SCALE GENOMIC DNA]</scope>
    <source>
        <strain evidence="3 4">KACC 18899</strain>
    </source>
</reference>
<dbReference type="PANTHER" id="PTHR43718:SF2">
    <property type="entry name" value="LON PROTEASE HOMOLOG, MITOCHONDRIAL"/>
    <property type="match status" value="1"/>
</dbReference>